<comment type="caution">
    <text evidence="1">The sequence shown here is derived from an EMBL/GenBank/DDBJ whole genome shotgun (WGS) entry which is preliminary data.</text>
</comment>
<proteinExistence type="predicted"/>
<gene>
    <name evidence="1" type="ORF">G2W53_002077</name>
</gene>
<name>A0A834XHH7_9FABA</name>
<dbReference type="EMBL" id="JAAIUW010000001">
    <property type="protein sequence ID" value="KAF7845172.1"/>
    <property type="molecule type" value="Genomic_DNA"/>
</dbReference>
<evidence type="ECO:0000313" key="1">
    <source>
        <dbReference type="EMBL" id="KAF7845172.1"/>
    </source>
</evidence>
<keyword evidence="1" id="KW-0808">Transferase</keyword>
<organism evidence="1 2">
    <name type="scientific">Senna tora</name>
    <dbReference type="NCBI Taxonomy" id="362788"/>
    <lineage>
        <taxon>Eukaryota</taxon>
        <taxon>Viridiplantae</taxon>
        <taxon>Streptophyta</taxon>
        <taxon>Embryophyta</taxon>
        <taxon>Tracheophyta</taxon>
        <taxon>Spermatophyta</taxon>
        <taxon>Magnoliopsida</taxon>
        <taxon>eudicotyledons</taxon>
        <taxon>Gunneridae</taxon>
        <taxon>Pentapetalae</taxon>
        <taxon>rosids</taxon>
        <taxon>fabids</taxon>
        <taxon>Fabales</taxon>
        <taxon>Fabaceae</taxon>
        <taxon>Caesalpinioideae</taxon>
        <taxon>Cassia clade</taxon>
        <taxon>Senna</taxon>
    </lineage>
</organism>
<sequence>MERARNWRTWPRHSFHARSSRLPAWLTQRLSLCWENSQPMSRS</sequence>
<dbReference type="AlphaFoldDB" id="A0A834XHH7"/>
<accession>A0A834XHH7</accession>
<evidence type="ECO:0000313" key="2">
    <source>
        <dbReference type="Proteomes" id="UP000634136"/>
    </source>
</evidence>
<dbReference type="Proteomes" id="UP000634136">
    <property type="component" value="Unassembled WGS sequence"/>
</dbReference>
<reference evidence="1" key="1">
    <citation type="submission" date="2020-09" db="EMBL/GenBank/DDBJ databases">
        <title>Genome-Enabled Discovery of Anthraquinone Biosynthesis in Senna tora.</title>
        <authorList>
            <person name="Kang S.-H."/>
            <person name="Pandey R.P."/>
            <person name="Lee C.-M."/>
            <person name="Sim J.-S."/>
            <person name="Jeong J.-T."/>
            <person name="Choi B.-S."/>
            <person name="Jung M."/>
            <person name="Ginzburg D."/>
            <person name="Zhao K."/>
            <person name="Won S.Y."/>
            <person name="Oh T.-J."/>
            <person name="Yu Y."/>
            <person name="Kim N.-H."/>
            <person name="Lee O.R."/>
            <person name="Lee T.-H."/>
            <person name="Bashyal P."/>
            <person name="Kim T.-S."/>
            <person name="Lee W.-H."/>
            <person name="Kawkins C."/>
            <person name="Kim C.-K."/>
            <person name="Kim J.S."/>
            <person name="Ahn B.O."/>
            <person name="Rhee S.Y."/>
            <person name="Sohng J.K."/>
        </authorList>
    </citation>
    <scope>NUCLEOTIDE SEQUENCE</scope>
    <source>
        <tissue evidence="1">Leaf</tissue>
    </source>
</reference>
<protein>
    <submittedName>
        <fullName evidence="1">Putative galacturonosyltransferase 7</fullName>
    </submittedName>
</protein>
<dbReference type="GO" id="GO:0016740">
    <property type="term" value="F:transferase activity"/>
    <property type="evidence" value="ECO:0007669"/>
    <property type="project" value="UniProtKB-KW"/>
</dbReference>
<keyword evidence="2" id="KW-1185">Reference proteome</keyword>